<dbReference type="PANTHER" id="PTHR33973">
    <property type="entry name" value="OS07G0153300 PROTEIN"/>
    <property type="match status" value="1"/>
</dbReference>
<protein>
    <recommendedName>
        <fullName evidence="3">DUF1365-domain-containing protein</fullName>
    </recommendedName>
</protein>
<gene>
    <name evidence="1" type="ORF">SCP_1004170</name>
</gene>
<dbReference type="AlphaFoldDB" id="A0A401GYA9"/>
<dbReference type="OrthoDB" id="3340520at2759"/>
<proteinExistence type="predicted"/>
<name>A0A401GYA9_9APHY</name>
<dbReference type="EMBL" id="BFAD01000010">
    <property type="protein sequence ID" value="GBE87170.1"/>
    <property type="molecule type" value="Genomic_DNA"/>
</dbReference>
<evidence type="ECO:0000313" key="1">
    <source>
        <dbReference type="EMBL" id="GBE87170.1"/>
    </source>
</evidence>
<dbReference type="GeneID" id="38784087"/>
<dbReference type="InterPro" id="IPR010775">
    <property type="entry name" value="DUF1365"/>
</dbReference>
<dbReference type="Proteomes" id="UP000287166">
    <property type="component" value="Unassembled WGS sequence"/>
</dbReference>
<dbReference type="Pfam" id="PF07103">
    <property type="entry name" value="DUF1365"/>
    <property type="match status" value="1"/>
</dbReference>
<dbReference type="PANTHER" id="PTHR33973:SF4">
    <property type="entry name" value="OS07G0153300 PROTEIN"/>
    <property type="match status" value="1"/>
</dbReference>
<keyword evidence="2" id="KW-1185">Reference proteome</keyword>
<reference evidence="1 2" key="1">
    <citation type="journal article" date="2018" name="Sci. Rep.">
        <title>Genome sequence of the cauliflower mushroom Sparassis crispa (Hanabiratake) and its association with beneficial usage.</title>
        <authorList>
            <person name="Kiyama R."/>
            <person name="Furutani Y."/>
            <person name="Kawaguchi K."/>
            <person name="Nakanishi T."/>
        </authorList>
    </citation>
    <scope>NUCLEOTIDE SEQUENCE [LARGE SCALE GENOMIC DNA]</scope>
</reference>
<sequence>MAVILVVAIAGLLIVLIASLLPTRHERHKQPTGAHILHNQVTHARLLPTRSAHAFTYPTLFLLLPLRALEAHALDLGCGWVFGYGGVSWRLTGLRPQGYLMPDARSVHAKLVELLEQHGHDARLFRDAWMMTMPSYCGLEGINPLTVYFCYGDGAALWMVVLEIHNTFYERHIHFLEVGVNEDPPPKGFDHQWTFPRQFHVSPFNDRSGFYTVALTTPSHAPIPVSAAGLSQPAPRPVIRIHLHVPDPLCPSTPGPLKLTALLRPSVSEPLTTTSLLRALAHQPLVLLLSFARIVFQAGVLHYRRRLRVNVRPDPVPAQRGWGIREGDDAEQPLSGGVKWQSEGVLERYARGRVEAFLRGRARETGVSVTLVSANPFLPPSVFLPSRKEDSTAEKIGQSLTVWYRSPQFFTTVFVAPSAAHAIQLGTTEGLFTFSSRELFTLVFSPPYAQTSQTLCQRLRAQAVPQVSRYAIPQTHPLDMAESAVIDSAMLAVMLTSGKVEEWAYRMIGTRFVRGQEPWKRWQRALERKEAASKSAN</sequence>
<evidence type="ECO:0008006" key="3">
    <source>
        <dbReference type="Google" id="ProtNLM"/>
    </source>
</evidence>
<comment type="caution">
    <text evidence="1">The sequence shown here is derived from an EMBL/GenBank/DDBJ whole genome shotgun (WGS) entry which is preliminary data.</text>
</comment>
<accession>A0A401GYA9</accession>
<dbReference type="InParanoid" id="A0A401GYA9"/>
<evidence type="ECO:0000313" key="2">
    <source>
        <dbReference type="Proteomes" id="UP000287166"/>
    </source>
</evidence>
<dbReference type="RefSeq" id="XP_027618083.1">
    <property type="nucleotide sequence ID" value="XM_027762282.1"/>
</dbReference>
<organism evidence="1 2">
    <name type="scientific">Sparassis crispa</name>
    <dbReference type="NCBI Taxonomy" id="139825"/>
    <lineage>
        <taxon>Eukaryota</taxon>
        <taxon>Fungi</taxon>
        <taxon>Dikarya</taxon>
        <taxon>Basidiomycota</taxon>
        <taxon>Agaricomycotina</taxon>
        <taxon>Agaricomycetes</taxon>
        <taxon>Polyporales</taxon>
        <taxon>Sparassidaceae</taxon>
        <taxon>Sparassis</taxon>
    </lineage>
</organism>